<dbReference type="KEGG" id="capn:CBG49_07505"/>
<keyword evidence="2" id="KW-1185">Reference proteome</keyword>
<name>A0A1Z4BNS2_9FLAO</name>
<protein>
    <submittedName>
        <fullName evidence="1">Uncharacterized protein</fullName>
    </submittedName>
</protein>
<dbReference type="EMBL" id="CP022022">
    <property type="protein sequence ID" value="ASF42927.1"/>
    <property type="molecule type" value="Genomic_DNA"/>
</dbReference>
<evidence type="ECO:0000313" key="2">
    <source>
        <dbReference type="Proteomes" id="UP000197007"/>
    </source>
</evidence>
<sequence>MKKNILKLFLLLTFTAIISQKIHSQEIDVVNRSGSLIVLPTFNNIMLAFTDENFVYNIMSKYNYSQKEGFLVARSDDYYAIKTSSNKLLFRCLPIDKVFFALALKDYQRYVSPSPEEYEGEDGVTYVFERKTNGMILSITLIINKLGGDIFVTINKDI</sequence>
<accession>A0A1Z4BNS2</accession>
<reference evidence="2" key="1">
    <citation type="submission" date="2017-06" db="EMBL/GenBank/DDBJ databases">
        <title>Complete genome sequence of Capnocytophaga sp. KCOM 1579 (=ChDC OS43) isolated from a human refractory periapical abscess lesion.</title>
        <authorList>
            <person name="Kook J.-K."/>
            <person name="Park S.-N."/>
            <person name="Lim Y.K."/>
            <person name="Roh H."/>
        </authorList>
    </citation>
    <scope>NUCLEOTIDE SEQUENCE [LARGE SCALE GENOMIC DNA]</scope>
    <source>
        <strain evidence="2">ChDC OS43</strain>
    </source>
</reference>
<proteinExistence type="predicted"/>
<organism evidence="1 2">
    <name type="scientific">Capnocytophaga endodontalis</name>
    <dbReference type="NCBI Taxonomy" id="2708117"/>
    <lineage>
        <taxon>Bacteria</taxon>
        <taxon>Pseudomonadati</taxon>
        <taxon>Bacteroidota</taxon>
        <taxon>Flavobacteriia</taxon>
        <taxon>Flavobacteriales</taxon>
        <taxon>Flavobacteriaceae</taxon>
        <taxon>Capnocytophaga</taxon>
    </lineage>
</organism>
<dbReference type="RefSeq" id="WP_088594007.1">
    <property type="nucleotide sequence ID" value="NZ_CP022022.1"/>
</dbReference>
<evidence type="ECO:0000313" key="1">
    <source>
        <dbReference type="EMBL" id="ASF42927.1"/>
    </source>
</evidence>
<gene>
    <name evidence="1" type="ORF">CBG49_07505</name>
</gene>
<dbReference type="AlphaFoldDB" id="A0A1Z4BNS2"/>
<dbReference type="Proteomes" id="UP000197007">
    <property type="component" value="Chromosome"/>
</dbReference>